<comment type="caution">
    <text evidence="14">The sequence shown here is derived from an EMBL/GenBank/DDBJ whole genome shotgun (WGS) entry which is preliminary data.</text>
</comment>
<dbReference type="PANTHER" id="PTHR32089:SF112">
    <property type="entry name" value="LYSOZYME-LIKE PROTEIN-RELATED"/>
    <property type="match status" value="1"/>
</dbReference>
<proteinExistence type="inferred from homology"/>
<dbReference type="Pfam" id="PF02743">
    <property type="entry name" value="dCache_1"/>
    <property type="match status" value="1"/>
</dbReference>
<keyword evidence="4 11" id="KW-0812">Transmembrane</keyword>
<dbReference type="SUPFAM" id="SSF58104">
    <property type="entry name" value="Methyl-accepting chemotaxis protein (MCP) signaling domain"/>
    <property type="match status" value="1"/>
</dbReference>
<keyword evidence="5 11" id="KW-1133">Transmembrane helix</keyword>
<dbReference type="SMART" id="SM00304">
    <property type="entry name" value="HAMP"/>
    <property type="match status" value="1"/>
</dbReference>
<evidence type="ECO:0000256" key="10">
    <source>
        <dbReference type="SAM" id="Coils"/>
    </source>
</evidence>
<evidence type="ECO:0000259" key="12">
    <source>
        <dbReference type="PROSITE" id="PS50111"/>
    </source>
</evidence>
<accession>A0A3A1UW56</accession>
<gene>
    <name evidence="14" type="ORF">D3P08_16000</name>
</gene>
<evidence type="ECO:0000256" key="11">
    <source>
        <dbReference type="SAM" id="Phobius"/>
    </source>
</evidence>
<evidence type="ECO:0000256" key="7">
    <source>
        <dbReference type="ARBA" id="ARBA00023224"/>
    </source>
</evidence>
<evidence type="ECO:0000256" key="1">
    <source>
        <dbReference type="ARBA" id="ARBA00004651"/>
    </source>
</evidence>
<dbReference type="PANTHER" id="PTHR32089">
    <property type="entry name" value="METHYL-ACCEPTING CHEMOTAXIS PROTEIN MCPB"/>
    <property type="match status" value="1"/>
</dbReference>
<dbReference type="CDD" id="cd06225">
    <property type="entry name" value="HAMP"/>
    <property type="match status" value="1"/>
</dbReference>
<evidence type="ECO:0000256" key="9">
    <source>
        <dbReference type="PROSITE-ProRule" id="PRU00284"/>
    </source>
</evidence>
<evidence type="ECO:0000313" key="15">
    <source>
        <dbReference type="Proteomes" id="UP000266482"/>
    </source>
</evidence>
<comment type="subcellular location">
    <subcellularLocation>
        <location evidence="1">Cell membrane</location>
        <topology evidence="1">Multi-pass membrane protein</topology>
    </subcellularLocation>
</comment>
<evidence type="ECO:0000256" key="2">
    <source>
        <dbReference type="ARBA" id="ARBA00022475"/>
    </source>
</evidence>
<dbReference type="Gene3D" id="3.30.450.20">
    <property type="entry name" value="PAS domain"/>
    <property type="match status" value="1"/>
</dbReference>
<keyword evidence="3" id="KW-0145">Chemotaxis</keyword>
<evidence type="ECO:0000256" key="8">
    <source>
        <dbReference type="ARBA" id="ARBA00029447"/>
    </source>
</evidence>
<feature type="transmembrane region" description="Helical" evidence="11">
    <location>
        <begin position="310"/>
        <end position="333"/>
    </location>
</feature>
<dbReference type="Pfam" id="PF00672">
    <property type="entry name" value="HAMP"/>
    <property type="match status" value="1"/>
</dbReference>
<evidence type="ECO:0000256" key="6">
    <source>
        <dbReference type="ARBA" id="ARBA00023136"/>
    </source>
</evidence>
<protein>
    <submittedName>
        <fullName evidence="14">Methyl-accepting chemotaxis protein</fullName>
    </submittedName>
</protein>
<evidence type="ECO:0000256" key="5">
    <source>
        <dbReference type="ARBA" id="ARBA00022989"/>
    </source>
</evidence>
<dbReference type="InterPro" id="IPR004089">
    <property type="entry name" value="MCPsignal_dom"/>
</dbReference>
<dbReference type="InterPro" id="IPR003660">
    <property type="entry name" value="HAMP_dom"/>
</dbReference>
<name>A0A3A1UW56_9BACL</name>
<keyword evidence="7 9" id="KW-0807">Transducer</keyword>
<dbReference type="SMART" id="SM00283">
    <property type="entry name" value="MA"/>
    <property type="match status" value="1"/>
</dbReference>
<evidence type="ECO:0000313" key="14">
    <source>
        <dbReference type="EMBL" id="RIX51422.1"/>
    </source>
</evidence>
<dbReference type="Gene3D" id="6.10.340.10">
    <property type="match status" value="1"/>
</dbReference>
<sequence length="706" mass="76639">MKNALQRVIRNNIRFNARSLRVKWMALISAAVFIALLGSTAMLFSTVKTSLENTFSENNAVQVESATRAVRMLTEQYQKSVEQLAGSVEMASLHSDNPDAAIGFLLETAKAKDPSLQGVYFISAETGKLHRSPAIDMQGDARETPMYKLALEKKETVWTDVRQDELTGKMTVSVMTPVMAGGQLYGVAGFDMDLNGIGALRESNEMFGRNKLIIYDSRGLIVSSFMRGMDGKNIDPNGSAAGGEDVLPDKEQMKKEFGWVQEVADGKRSKIDFTWDGVHYNGEVSFVYSMNWSIVSFVDKEKLSESLSEFVVTSVIALAVGLCIGAFAAYYIASGLLKVINRLRSTISRTAQGDLVAEFDYKKKDELGMLADSYNAMLGSIRGLIQRVHASVGTVEQTANSVSGIASDNVAAGLEVARATEEIALGAANTSSEIEKSSEAVHQLSQRIGTLIAQSGEMEHALADSSRHIESGNEQVKHLEESYTRLEQAFQQVSHLVDDLNKQSQSISSVTKAIFEITEQTNILSINASIEAARAGEHGKGFAVVANEVRSLAEQARLSAKTIQETISGMLAQTGRLVAVVGDTNAVNQTQKQAVSQVSITMRNMNDSLGMMQRHVQGELLTIRSVEHLKEAVVASIQSILAVSEQTTASTQEIASSVDMQTGSLKEMSEHANRLVELVSELKDAVSKFKVDMDSLSGSGEDQPDK</sequence>
<dbReference type="RefSeq" id="WP_119600715.1">
    <property type="nucleotide sequence ID" value="NZ_QXQA01000010.1"/>
</dbReference>
<keyword evidence="10" id="KW-0175">Coiled coil</keyword>
<dbReference type="Pfam" id="PF00015">
    <property type="entry name" value="MCPsignal"/>
    <property type="match status" value="1"/>
</dbReference>
<evidence type="ECO:0000259" key="13">
    <source>
        <dbReference type="PROSITE" id="PS50885"/>
    </source>
</evidence>
<dbReference type="PROSITE" id="PS50885">
    <property type="entry name" value="HAMP"/>
    <property type="match status" value="1"/>
</dbReference>
<dbReference type="OrthoDB" id="243053at2"/>
<feature type="domain" description="Methyl-accepting transducer" evidence="12">
    <location>
        <begin position="405"/>
        <end position="655"/>
    </location>
</feature>
<dbReference type="Gene3D" id="1.10.287.950">
    <property type="entry name" value="Methyl-accepting chemotaxis protein"/>
    <property type="match status" value="1"/>
</dbReference>
<evidence type="ECO:0000256" key="4">
    <source>
        <dbReference type="ARBA" id="ARBA00022692"/>
    </source>
</evidence>
<dbReference type="EMBL" id="QXQA01000010">
    <property type="protein sequence ID" value="RIX51422.1"/>
    <property type="molecule type" value="Genomic_DNA"/>
</dbReference>
<organism evidence="14 15">
    <name type="scientific">Paenibacillus nanensis</name>
    <dbReference type="NCBI Taxonomy" id="393251"/>
    <lineage>
        <taxon>Bacteria</taxon>
        <taxon>Bacillati</taxon>
        <taxon>Bacillota</taxon>
        <taxon>Bacilli</taxon>
        <taxon>Bacillales</taxon>
        <taxon>Paenibacillaceae</taxon>
        <taxon>Paenibacillus</taxon>
    </lineage>
</organism>
<dbReference type="InterPro" id="IPR033479">
    <property type="entry name" value="dCache_1"/>
</dbReference>
<evidence type="ECO:0000256" key="3">
    <source>
        <dbReference type="ARBA" id="ARBA00022500"/>
    </source>
</evidence>
<dbReference type="GO" id="GO:0006935">
    <property type="term" value="P:chemotaxis"/>
    <property type="evidence" value="ECO:0007669"/>
    <property type="project" value="UniProtKB-KW"/>
</dbReference>
<reference evidence="14 15" key="1">
    <citation type="submission" date="2018-09" db="EMBL/GenBank/DDBJ databases">
        <title>Paenibacillus aracenensis nov. sp. isolated from a cave in southern Spain.</title>
        <authorList>
            <person name="Jurado V."/>
            <person name="Gutierrez-Patricio S."/>
            <person name="Gonzalez-Pimentel J.L."/>
            <person name="Miller A.Z."/>
            <person name="Laiz L."/>
            <person name="Saiz-Jimenez C."/>
        </authorList>
    </citation>
    <scope>NUCLEOTIDE SEQUENCE [LARGE SCALE GENOMIC DNA]</scope>
    <source>
        <strain evidence="14 15">DSM 22867</strain>
    </source>
</reference>
<keyword evidence="6 11" id="KW-0472">Membrane</keyword>
<dbReference type="CDD" id="cd12913">
    <property type="entry name" value="PDC1_MCP_like"/>
    <property type="match status" value="1"/>
</dbReference>
<keyword evidence="2" id="KW-1003">Cell membrane</keyword>
<feature type="coiled-coil region" evidence="10">
    <location>
        <begin position="469"/>
        <end position="503"/>
    </location>
</feature>
<dbReference type="PROSITE" id="PS50111">
    <property type="entry name" value="CHEMOTAXIS_TRANSDUC_2"/>
    <property type="match status" value="1"/>
</dbReference>
<feature type="domain" description="HAMP" evidence="13">
    <location>
        <begin position="334"/>
        <end position="386"/>
    </location>
</feature>
<dbReference type="AlphaFoldDB" id="A0A3A1UW56"/>
<dbReference type="Proteomes" id="UP000266482">
    <property type="component" value="Unassembled WGS sequence"/>
</dbReference>
<keyword evidence="15" id="KW-1185">Reference proteome</keyword>
<comment type="similarity">
    <text evidence="8">Belongs to the methyl-accepting chemotaxis (MCP) protein family.</text>
</comment>
<dbReference type="GO" id="GO:0007165">
    <property type="term" value="P:signal transduction"/>
    <property type="evidence" value="ECO:0007669"/>
    <property type="project" value="UniProtKB-KW"/>
</dbReference>
<dbReference type="GO" id="GO:0005886">
    <property type="term" value="C:plasma membrane"/>
    <property type="evidence" value="ECO:0007669"/>
    <property type="project" value="UniProtKB-SubCell"/>
</dbReference>